<sequence length="512" mass="58160">MTYNYKEERLVDTSRTEYVKKNILYGYISTVISSVFSIITRTIFVYVLGAEYLGVSGLFSNVLGVLSFTELGIGSAIVFSLYKPIAENDNEKIKSLISLYKRAYRLIAIVVTMIGLIIIPFLDYLVNTDIPMSEIRVYYIIFLFNTVSSYFVTYKTSYVSALQKEYIVTNTTTIGTIVTNVIQIIFLVAGGNYLSYLLIAAIIGLLQKILTVMYLNKKFPILTENDVKPLDTETKNIIWKNVKALIIHKIGDVSVNQTDNIIISAFVNTTAVGLLSNYTTLNTLVSMFTNRFFSSFTASFGNMLAKESVEKQKKIFDIYDLLGFWIYGFVLIAFVTLSQPFVQLWLGKKLLLDNVTMILYFVSLYLAGMTFIPYNFKVAAGRFNEDKWVAFCQAVVNLVVSIIAIKLIGLPGVFVGTIISRMIVVIVRPYIVYKYVLRQSVLYYYIRLTIRTIIAFGICFVMWQIKRAILVNVTIVSFVIICFLTALIPNLLFILIFARTDAFKGIIEKIRK</sequence>
<evidence type="ECO:0000256" key="2">
    <source>
        <dbReference type="ARBA" id="ARBA00022475"/>
    </source>
</evidence>
<dbReference type="AlphaFoldDB" id="A0A413PBT8"/>
<feature type="transmembrane region" description="Helical" evidence="6">
    <location>
        <begin position="137"/>
        <end position="154"/>
    </location>
</feature>
<keyword evidence="2" id="KW-1003">Cell membrane</keyword>
<evidence type="ECO:0000256" key="6">
    <source>
        <dbReference type="SAM" id="Phobius"/>
    </source>
</evidence>
<feature type="transmembrane region" description="Helical" evidence="6">
    <location>
        <begin position="103"/>
        <end position="125"/>
    </location>
</feature>
<comment type="subcellular location">
    <subcellularLocation>
        <location evidence="1">Cell membrane</location>
        <topology evidence="1">Multi-pass membrane protein</topology>
    </subcellularLocation>
</comment>
<dbReference type="PANTHER" id="PTHR30250:SF26">
    <property type="entry name" value="PSMA PROTEIN"/>
    <property type="match status" value="1"/>
</dbReference>
<protein>
    <submittedName>
        <fullName evidence="7">Polysaccharide biosynthesis protein</fullName>
    </submittedName>
</protein>
<dbReference type="InterPro" id="IPR002797">
    <property type="entry name" value="Polysacc_synth"/>
</dbReference>
<comment type="caution">
    <text evidence="7">The sequence shown here is derived from an EMBL/GenBank/DDBJ whole genome shotgun (WGS) entry which is preliminary data.</text>
</comment>
<evidence type="ECO:0000256" key="3">
    <source>
        <dbReference type="ARBA" id="ARBA00022692"/>
    </source>
</evidence>
<feature type="transmembrane region" description="Helical" evidence="6">
    <location>
        <begin position="58"/>
        <end position="82"/>
    </location>
</feature>
<keyword evidence="4 6" id="KW-1133">Transmembrane helix</keyword>
<evidence type="ECO:0000256" key="4">
    <source>
        <dbReference type="ARBA" id="ARBA00022989"/>
    </source>
</evidence>
<organism evidence="7 8">
    <name type="scientific">Agathobacter rectalis</name>
    <dbReference type="NCBI Taxonomy" id="39491"/>
    <lineage>
        <taxon>Bacteria</taxon>
        <taxon>Bacillati</taxon>
        <taxon>Bacillota</taxon>
        <taxon>Clostridia</taxon>
        <taxon>Lachnospirales</taxon>
        <taxon>Lachnospiraceae</taxon>
        <taxon>Agathobacter</taxon>
    </lineage>
</organism>
<reference evidence="7 8" key="1">
    <citation type="submission" date="2018-08" db="EMBL/GenBank/DDBJ databases">
        <title>A genome reference for cultivated species of the human gut microbiota.</title>
        <authorList>
            <person name="Zou Y."/>
            <person name="Xue W."/>
            <person name="Luo G."/>
        </authorList>
    </citation>
    <scope>NUCLEOTIDE SEQUENCE [LARGE SCALE GENOMIC DNA]</scope>
    <source>
        <strain evidence="7 8">AM48-7</strain>
    </source>
</reference>
<feature type="transmembrane region" description="Helical" evidence="6">
    <location>
        <begin position="357"/>
        <end position="376"/>
    </location>
</feature>
<feature type="transmembrane region" description="Helical" evidence="6">
    <location>
        <begin position="388"/>
        <end position="408"/>
    </location>
</feature>
<proteinExistence type="predicted"/>
<feature type="transmembrane region" description="Helical" evidence="6">
    <location>
        <begin position="444"/>
        <end position="463"/>
    </location>
</feature>
<feature type="transmembrane region" description="Helical" evidence="6">
    <location>
        <begin position="318"/>
        <end position="337"/>
    </location>
</feature>
<dbReference type="PANTHER" id="PTHR30250">
    <property type="entry name" value="PST FAMILY PREDICTED COLANIC ACID TRANSPORTER"/>
    <property type="match status" value="1"/>
</dbReference>
<feature type="transmembrane region" description="Helical" evidence="6">
    <location>
        <begin position="193"/>
        <end position="215"/>
    </location>
</feature>
<feature type="transmembrane region" description="Helical" evidence="6">
    <location>
        <begin position="469"/>
        <end position="498"/>
    </location>
</feature>
<keyword evidence="3 6" id="KW-0812">Transmembrane</keyword>
<dbReference type="GO" id="GO:0005886">
    <property type="term" value="C:plasma membrane"/>
    <property type="evidence" value="ECO:0007669"/>
    <property type="project" value="UniProtKB-SubCell"/>
</dbReference>
<evidence type="ECO:0000313" key="8">
    <source>
        <dbReference type="Proteomes" id="UP000283431"/>
    </source>
</evidence>
<name>A0A413PBT8_9FIRM</name>
<accession>A0A413PBT8</accession>
<evidence type="ECO:0000256" key="1">
    <source>
        <dbReference type="ARBA" id="ARBA00004651"/>
    </source>
</evidence>
<dbReference type="Pfam" id="PF01943">
    <property type="entry name" value="Polysacc_synt"/>
    <property type="match status" value="1"/>
</dbReference>
<evidence type="ECO:0000313" key="7">
    <source>
        <dbReference type="EMBL" id="RGZ73189.1"/>
    </source>
</evidence>
<evidence type="ECO:0000256" key="5">
    <source>
        <dbReference type="ARBA" id="ARBA00023136"/>
    </source>
</evidence>
<dbReference type="Proteomes" id="UP000283431">
    <property type="component" value="Unassembled WGS sequence"/>
</dbReference>
<keyword evidence="5 6" id="KW-0472">Membrane</keyword>
<gene>
    <name evidence="7" type="ORF">DW975_15855</name>
</gene>
<feature type="transmembrane region" description="Helical" evidence="6">
    <location>
        <begin position="166"/>
        <end position="187"/>
    </location>
</feature>
<feature type="transmembrane region" description="Helical" evidence="6">
    <location>
        <begin position="414"/>
        <end position="432"/>
    </location>
</feature>
<dbReference type="InterPro" id="IPR050833">
    <property type="entry name" value="Poly_Biosynth_Transport"/>
</dbReference>
<dbReference type="EMBL" id="QSEN01000057">
    <property type="protein sequence ID" value="RGZ73189.1"/>
    <property type="molecule type" value="Genomic_DNA"/>
</dbReference>
<feature type="transmembrane region" description="Helical" evidence="6">
    <location>
        <begin position="24"/>
        <end position="46"/>
    </location>
</feature>